<proteinExistence type="predicted"/>
<keyword evidence="1" id="KW-1185">Reference proteome</keyword>
<accession>A0A914V7M6</accession>
<organism evidence="1 2">
    <name type="scientific">Plectus sambesii</name>
    <dbReference type="NCBI Taxonomy" id="2011161"/>
    <lineage>
        <taxon>Eukaryota</taxon>
        <taxon>Metazoa</taxon>
        <taxon>Ecdysozoa</taxon>
        <taxon>Nematoda</taxon>
        <taxon>Chromadorea</taxon>
        <taxon>Plectida</taxon>
        <taxon>Plectina</taxon>
        <taxon>Plectoidea</taxon>
        <taxon>Plectidae</taxon>
        <taxon>Plectus</taxon>
    </lineage>
</organism>
<evidence type="ECO:0000313" key="1">
    <source>
        <dbReference type="Proteomes" id="UP000887566"/>
    </source>
</evidence>
<dbReference type="AlphaFoldDB" id="A0A914V7M6"/>
<name>A0A914V7M6_9BILA</name>
<dbReference type="Proteomes" id="UP000887566">
    <property type="component" value="Unplaced"/>
</dbReference>
<dbReference type="WBParaSite" id="PSAMB.scaffold1545size30218.g13725.t1">
    <property type="protein sequence ID" value="PSAMB.scaffold1545size30218.g13725.t1"/>
    <property type="gene ID" value="PSAMB.scaffold1545size30218.g13725"/>
</dbReference>
<reference evidence="2" key="1">
    <citation type="submission" date="2022-11" db="UniProtKB">
        <authorList>
            <consortium name="WormBaseParasite"/>
        </authorList>
    </citation>
    <scope>IDENTIFICATION</scope>
</reference>
<evidence type="ECO:0000313" key="2">
    <source>
        <dbReference type="WBParaSite" id="PSAMB.scaffold1545size30218.g13725.t1"/>
    </source>
</evidence>
<sequence length="274" mass="30174">MQSIYVSSLSEARVNQSVSGRAMFEFGSVMEFQMASFFMATAIFASAQDLTFNFSSCSNQSSADRFVLRSTLWKQDNAFFTVDFLPNDRLNVGNQLMQWRPNALNVITFSSDLSADKSLSLQVNDDRVELDRHMNLSEARLRLQINEHIGGCVQFSDSRVALDEHSADAINEDGFSCVHSHHAPCGTCRGSLEGLSPVASVGVRRIWANLSTPRPSPRSAAAARRRTETSVVVVDGPPCVKIYLDQRPRAPPALSPLCERAVGRIDGRIEIGSD</sequence>
<protein>
    <submittedName>
        <fullName evidence="2">Uncharacterized protein</fullName>
    </submittedName>
</protein>